<proteinExistence type="inferred from homology"/>
<evidence type="ECO:0000256" key="1">
    <source>
        <dbReference type="ARBA" id="ARBA00000185"/>
    </source>
</evidence>
<dbReference type="SUPFAM" id="SSF56719">
    <property type="entry name" value="Type II DNA topoisomerase"/>
    <property type="match status" value="2"/>
</dbReference>
<keyword evidence="5 7" id="KW-0238">DNA-binding</keyword>
<dbReference type="SMART" id="SM00434">
    <property type="entry name" value="TOP4c"/>
    <property type="match status" value="1"/>
</dbReference>
<organism evidence="10 11">
    <name type="scientific">Arabidopsis thaliana</name>
    <name type="common">Mouse-ear cress</name>
    <dbReference type="NCBI Taxonomy" id="3702"/>
    <lineage>
        <taxon>Eukaryota</taxon>
        <taxon>Viridiplantae</taxon>
        <taxon>Streptophyta</taxon>
        <taxon>Embryophyta</taxon>
        <taxon>Tracheophyta</taxon>
        <taxon>Spermatophyta</taxon>
        <taxon>Magnoliopsida</taxon>
        <taxon>eudicotyledons</taxon>
        <taxon>Gunneridae</taxon>
        <taxon>Pentapetalae</taxon>
        <taxon>rosids</taxon>
        <taxon>malvids</taxon>
        <taxon>Brassicales</taxon>
        <taxon>Brassicaceae</taxon>
        <taxon>Camelineae</taxon>
        <taxon>Arabidopsis</taxon>
    </lineage>
</organism>
<dbReference type="GO" id="GO:0003918">
    <property type="term" value="F:DNA topoisomerase type II (double strand cut, ATP-hydrolyzing) activity"/>
    <property type="evidence" value="ECO:0007669"/>
    <property type="project" value="UniProtKB-EC"/>
</dbReference>
<dbReference type="Proteomes" id="UP000078284">
    <property type="component" value="Unassembled WGS sequence"/>
</dbReference>
<dbReference type="Pfam" id="PF00986">
    <property type="entry name" value="DNA_gyraseB_C"/>
    <property type="match status" value="1"/>
</dbReference>
<dbReference type="InterPro" id="IPR013760">
    <property type="entry name" value="Topo_IIA-like_dom_sf"/>
</dbReference>
<dbReference type="InterPro" id="IPR013758">
    <property type="entry name" value="Topo_IIA_A/C_ab"/>
</dbReference>
<dbReference type="PROSITE" id="PS00177">
    <property type="entry name" value="TOPOISOMERASE_II"/>
    <property type="match status" value="1"/>
</dbReference>
<dbReference type="Pfam" id="PF01751">
    <property type="entry name" value="Toprim"/>
    <property type="match status" value="1"/>
</dbReference>
<evidence type="ECO:0000256" key="5">
    <source>
        <dbReference type="ARBA" id="ARBA00023125"/>
    </source>
</evidence>
<comment type="caution">
    <text evidence="10">The sequence shown here is derived from an EMBL/GenBank/DDBJ whole genome shotgun (WGS) entry which is preliminary data.</text>
</comment>
<dbReference type="InterPro" id="IPR006171">
    <property type="entry name" value="TOPRIM_dom"/>
</dbReference>
<evidence type="ECO:0000256" key="2">
    <source>
        <dbReference type="ARBA" id="ARBA00008263"/>
    </source>
</evidence>
<dbReference type="InterPro" id="IPR027417">
    <property type="entry name" value="P-loop_NTPase"/>
</dbReference>
<dbReference type="InterPro" id="IPR002205">
    <property type="entry name" value="Topo_IIA_dom_A"/>
</dbReference>
<dbReference type="GO" id="GO:0006260">
    <property type="term" value="P:DNA replication"/>
    <property type="evidence" value="ECO:0007669"/>
    <property type="project" value="InterPro"/>
</dbReference>
<dbReference type="InterPro" id="IPR050220">
    <property type="entry name" value="Type_II_DNA_Topoisomerases"/>
</dbReference>
<dbReference type="Gene3D" id="3.90.199.10">
    <property type="entry name" value="Topoisomerase II, domain 5"/>
    <property type="match status" value="1"/>
</dbReference>
<evidence type="ECO:0000313" key="10">
    <source>
        <dbReference type="EMBL" id="OAO89289.1"/>
    </source>
</evidence>
<dbReference type="GO" id="GO:0006265">
    <property type="term" value="P:DNA topological change"/>
    <property type="evidence" value="ECO:0007669"/>
    <property type="project" value="UniProtKB-UniRule"/>
</dbReference>
<comment type="similarity">
    <text evidence="2">Belongs to the type II topoisomerase GyrA/ParC subunit family.</text>
</comment>
<feature type="domain" description="Toprim" evidence="8">
    <location>
        <begin position="450"/>
        <end position="569"/>
    </location>
</feature>
<dbReference type="Gene3D" id="3.30.1360.40">
    <property type="match status" value="1"/>
</dbReference>
<accession>A0A178U6M0</accession>
<dbReference type="CDD" id="cd11523">
    <property type="entry name" value="NTP-PPase"/>
    <property type="match status" value="1"/>
</dbReference>
<dbReference type="InterPro" id="IPR036890">
    <property type="entry name" value="HATPase_C_sf"/>
</dbReference>
<dbReference type="ExpressionAtlas" id="A0A178U6M0">
    <property type="expression patterns" value="baseline and differential"/>
</dbReference>
<evidence type="ECO:0000259" key="8">
    <source>
        <dbReference type="PROSITE" id="PS50880"/>
    </source>
</evidence>
<reference evidence="11" key="1">
    <citation type="journal article" date="2016" name="Proc. Natl. Acad. Sci. U.S.A.">
        <title>Chromosome-level assembly of Arabidopsis thaliana Ler reveals the extent of translocation and inversion polymorphisms.</title>
        <authorList>
            <person name="Zapata L."/>
            <person name="Ding J."/>
            <person name="Willing E.M."/>
            <person name="Hartwig B."/>
            <person name="Bezdan D."/>
            <person name="Jiao W.B."/>
            <person name="Patel V."/>
            <person name="Velikkakam James G."/>
            <person name="Koornneef M."/>
            <person name="Ossowski S."/>
            <person name="Schneeberger K."/>
        </authorList>
    </citation>
    <scope>NUCLEOTIDE SEQUENCE [LARGE SCALE GENOMIC DNA]</scope>
    <source>
        <strain evidence="11">cv. Landsberg erecta</strain>
    </source>
</reference>
<dbReference type="SUPFAM" id="SSF52540">
    <property type="entry name" value="P-loop containing nucleoside triphosphate hydrolases"/>
    <property type="match status" value="1"/>
</dbReference>
<dbReference type="PROSITE" id="PS50880">
    <property type="entry name" value="TOPRIM"/>
    <property type="match status" value="1"/>
</dbReference>
<dbReference type="PROSITE" id="PS52040">
    <property type="entry name" value="TOPO_IIA"/>
    <property type="match status" value="1"/>
</dbReference>
<keyword evidence="6 7" id="KW-0413">Isomerase</keyword>
<dbReference type="InterPro" id="IPR002288">
    <property type="entry name" value="DNA_gyrase_B_C"/>
</dbReference>
<dbReference type="PANTHER" id="PTHR43493">
    <property type="entry name" value="DNA GYRASE/TOPOISOMERASE SUBUNIT A"/>
    <property type="match status" value="1"/>
</dbReference>
<dbReference type="GO" id="GO:0003678">
    <property type="term" value="F:DNA helicase activity"/>
    <property type="evidence" value="ECO:0007669"/>
    <property type="project" value="InterPro"/>
</dbReference>
<dbReference type="GO" id="GO:0005524">
    <property type="term" value="F:ATP binding"/>
    <property type="evidence" value="ECO:0007669"/>
    <property type="project" value="InterPro"/>
</dbReference>
<dbReference type="InterPro" id="IPR018522">
    <property type="entry name" value="TopoIIA_CS"/>
</dbReference>
<dbReference type="EC" id="5.6.2.2" evidence="3"/>
<evidence type="ECO:0000256" key="7">
    <source>
        <dbReference type="PROSITE-ProRule" id="PRU01384"/>
    </source>
</evidence>
<dbReference type="Gene3D" id="1.10.268.10">
    <property type="entry name" value="Topoisomerase, domain 3"/>
    <property type="match status" value="1"/>
</dbReference>
<evidence type="ECO:0000256" key="4">
    <source>
        <dbReference type="ARBA" id="ARBA00023029"/>
    </source>
</evidence>
<dbReference type="Gene3D" id="3.30.565.10">
    <property type="entry name" value="Histidine kinase-like ATPase, C-terminal domain"/>
    <property type="match status" value="1"/>
</dbReference>
<sequence>MLKTIKREGCKGTIYLANIKGQLWDSVDVKQVNELGTVIFEESNWVTAGNYITDSIKDKVTIEDLQNYVADFKRVNCYEDESVEKRMNHLFKQTDRLADAIAQENKEQVSKDLYYAMWNLMDIANKLGNSVDEGTAGFGSKLDINYFKDGSISIRDYGRGVPMGYNENKGISNWFLVFNEMYAGGKYKDYQEELRAIKDWSTFNPTDYNYLFSIGLNGLGAASTQYTSEFFEAISITDGIATKMEFRGGYPILKDANGNEVHAIIGEERLLEEHGIVLKEYVAETYETEEENGTYIHWKPDIRVFSDVDITLGWIKDVFDSAVADFVIGLGNTKGVKVVERDFEGKLGVVVKSYSNVASYKGQTKDEVDDNFIYRDLKTIIYRLINTEYHKGNKDIIEFVDKVLEEAELRITLQEQAKMLREVKKTSRTRKLPEKFLPSKLFKEKIVKKSELWIVEGDSAKTSVKNARDPLFQAIYAVRGKVTNALKASFKKLMESEEIRDIFSLLGTGMDVELLDDNEFDIDACRFEKIIIGTDADEDGYQIRVLLFVVFWVLAPEIIKRGMLYIGETPKFGIKLSNGEMVYAINEVDKAEREKEYAGQIVKVERYKGLGEVNADVLGFTTLAPETRNLIQIKLDPADHILSEFVETLFGKDPYKKRKETMLRVLGSDAMDMFNDTDEKEEFSIVDVLDADDVEEENELEELHDAENFTLEEKDIDSLTEEDLFKLLHLENTKGSDVHNSGFQYLVRGYIDYAREVLTNRALEDIRDGLKPVQRYALYWMFKEKAKDMIKSEQVGAGVLKYHPHNADSAYESLTKMVESNGTFYVPLLIGKGELGKKFSNGSPAASRYTSVKFHENAKEMFTAMDGIDMVWNFDDTERVPEVLPASVPYILMKYADGIAVGFSTKSPSFLPQDVTNLVREYIRDGKCSTMIVPDFSTGGFISYTEKELEKLMKTGKGSFMTRGKVFIDGKNIVVTEVPQGVTVEKIMKEIEKAEIQGITPNGYSDLTGKDGCYFEITCRAKNRVQEVLMELYTKTSLQKKFNSNLLAVESKKLVITGVWGIIDRWVKWRRKVLTRQTRLDLAKLVESAKYTKGFIDLLAIEGARDEIVELTTKKSDNDAIKRIQEYIQCERDVAEWIIKRRLNQFRNDNKYINQYANYQIEIAKLEKYLENIDTLILEDMDRFDLLVSKKHERRTEITNKVYEVETVKEDEIEIPVSECYYQIKDGFLRKLHVKPTSGEGIIFEGYTNSTIIALSSEGEIFRIYGNDINYLTGNDIGTYIPTYSGLANAQHVQLIWATVCDEKKYVLTYEDGFVGFLDTAEFLVGAIKSKYLRNGISAHADKLTDVREYQEDSVIVVETHDKLYACAHLDSIKMKSRTARTRVCDASEGFVDDTIDGMDDSSRVMPVTVSDFHYLDFLNKHYGGIKTGYFYNIMAPPKSGKSKFCYRAIHTARVKYGVNCGFWANEGGRKKAQAEMRAIHFDYYYNEKQGEDYAQLSGQDILDDNFPSQQYRELEAISRADLFTNPNHGKVIFIEEPLEIEHYIHQLTLATKRYNLKLIVVDYLQLMGSKGNKMSKNERIGVAYQQTLAFIGKYQVAFISPSQFKQEFLKEIDKGGDVDTRLGGGESAEIVRTPDVNIALYGTPTDIDNNKLSLLSIPSRVARPFEKRDIYVDLGYCFYSDINW</sequence>
<dbReference type="InterPro" id="IPR013759">
    <property type="entry name" value="Topo_IIA_B_C"/>
</dbReference>
<dbReference type="InterPro" id="IPR013757">
    <property type="entry name" value="Topo_IIA_A_a_sf"/>
</dbReference>
<dbReference type="Gene3D" id="3.40.50.670">
    <property type="match status" value="1"/>
</dbReference>
<dbReference type="EMBL" id="LUHQ01000016">
    <property type="protein sequence ID" value="OAO89289.1"/>
    <property type="molecule type" value="Genomic_DNA"/>
</dbReference>
<protein>
    <recommendedName>
        <fullName evidence="3">DNA topoisomerase (ATP-hydrolyzing)</fullName>
        <ecNumber evidence="3">5.6.2.2</ecNumber>
    </recommendedName>
</protein>
<dbReference type="GO" id="GO:0003677">
    <property type="term" value="F:DNA binding"/>
    <property type="evidence" value="ECO:0007669"/>
    <property type="project" value="UniProtKB-UniRule"/>
</dbReference>
<feature type="active site" description="O-(5'-phospho-DNA)-tyrosine intermediate" evidence="7">
    <location>
        <position position="849"/>
    </location>
</feature>
<dbReference type="Pfam" id="PF00521">
    <property type="entry name" value="DNA_topoisoIV"/>
    <property type="match status" value="1"/>
</dbReference>
<dbReference type="PRINTS" id="PR00418">
    <property type="entry name" value="TPI2FAMILY"/>
</dbReference>
<evidence type="ECO:0000259" key="9">
    <source>
        <dbReference type="PROSITE" id="PS52040"/>
    </source>
</evidence>
<dbReference type="SUPFAM" id="SSF101904">
    <property type="entry name" value="GyrA/ParC C-terminal domain-like"/>
    <property type="match status" value="1"/>
</dbReference>
<dbReference type="InterPro" id="IPR035516">
    <property type="entry name" value="Gyrase/topoIV_suA_C"/>
</dbReference>
<name>A0A178U6M0_ARATH</name>
<evidence type="ECO:0000313" key="11">
    <source>
        <dbReference type="Proteomes" id="UP000078284"/>
    </source>
</evidence>
<evidence type="ECO:0000256" key="3">
    <source>
        <dbReference type="ARBA" id="ARBA00012895"/>
    </source>
</evidence>
<dbReference type="SUPFAM" id="SSF55874">
    <property type="entry name" value="ATPase domain of HSP90 chaperone/DNA topoisomerase II/histidine kinase"/>
    <property type="match status" value="1"/>
</dbReference>
<gene>
    <name evidence="10" type="ORF">AXX17_ATUG02170</name>
</gene>
<feature type="domain" description="Topo IIA-type catalytic" evidence="9">
    <location>
        <begin position="763"/>
        <end position="1213"/>
    </location>
</feature>
<dbReference type="Gene3D" id="3.40.50.300">
    <property type="entry name" value="P-loop containing nucleotide triphosphate hydrolases"/>
    <property type="match status" value="1"/>
</dbReference>
<evidence type="ECO:0000256" key="6">
    <source>
        <dbReference type="ARBA" id="ARBA00023235"/>
    </source>
</evidence>
<keyword evidence="4 7" id="KW-0799">Topoisomerase</keyword>
<dbReference type="PANTHER" id="PTHR43493:SF5">
    <property type="entry name" value="DNA GYRASE SUBUNIT A, CHLOROPLASTIC_MITOCHONDRIAL"/>
    <property type="match status" value="1"/>
</dbReference>
<dbReference type="CDD" id="cd01030">
    <property type="entry name" value="TOPRIM_TopoIIA_like"/>
    <property type="match status" value="1"/>
</dbReference>
<dbReference type="SMART" id="SM00433">
    <property type="entry name" value="TOP2c"/>
    <property type="match status" value="1"/>
</dbReference>
<dbReference type="InterPro" id="IPR001241">
    <property type="entry name" value="Topo_IIA"/>
</dbReference>
<comment type="catalytic activity">
    <reaction evidence="1 7">
        <text>ATP-dependent breakage, passage and rejoining of double-stranded DNA.</text>
        <dbReference type="EC" id="5.6.2.2"/>
    </reaction>
</comment>